<accession>A0A318J8G7</accession>
<organism evidence="2 3">
    <name type="scientific">Aquitalea magnusonii</name>
    <dbReference type="NCBI Taxonomy" id="332411"/>
    <lineage>
        <taxon>Bacteria</taxon>
        <taxon>Pseudomonadati</taxon>
        <taxon>Pseudomonadota</taxon>
        <taxon>Betaproteobacteria</taxon>
        <taxon>Neisseriales</taxon>
        <taxon>Chromobacteriaceae</taxon>
        <taxon>Aquitalea</taxon>
    </lineage>
</organism>
<evidence type="ECO:0000313" key="2">
    <source>
        <dbReference type="EMBL" id="PXX42742.1"/>
    </source>
</evidence>
<dbReference type="Proteomes" id="UP000248395">
    <property type="component" value="Unassembled WGS sequence"/>
</dbReference>
<dbReference type="RefSeq" id="WP_059285242.1">
    <property type="nucleotide sequence ID" value="NZ_LNQU01000019.1"/>
</dbReference>
<feature type="signal peptide" evidence="1">
    <location>
        <begin position="1"/>
        <end position="38"/>
    </location>
</feature>
<comment type="caution">
    <text evidence="2">The sequence shown here is derived from an EMBL/GenBank/DDBJ whole genome shotgun (WGS) entry which is preliminary data.</text>
</comment>
<name>A0A318J8G7_9NEIS</name>
<evidence type="ECO:0000313" key="3">
    <source>
        <dbReference type="Proteomes" id="UP000248395"/>
    </source>
</evidence>
<keyword evidence="3" id="KW-1185">Reference proteome</keyword>
<dbReference type="AlphaFoldDB" id="A0A318J8G7"/>
<dbReference type="EMBL" id="QJKC01000018">
    <property type="protein sequence ID" value="PXX42742.1"/>
    <property type="molecule type" value="Genomic_DNA"/>
</dbReference>
<proteinExistence type="predicted"/>
<gene>
    <name evidence="2" type="ORF">DFR38_11822</name>
</gene>
<sequence>MLRAFILLKRTCMAAIWKTYARLTLLAAALYTGGMAHAATPLSPPLAITVRFDFYPADSTRIHQLEQRLQRALQHARVGELGESEFHLDGNEGFFYLFGPDPQRLFAVAGPILQSSALMQHAEVEERDGQHRKTFLLQPEASR</sequence>
<keyword evidence="1" id="KW-0732">Signal</keyword>
<reference evidence="2 3" key="1">
    <citation type="submission" date="2018-05" db="EMBL/GenBank/DDBJ databases">
        <title>Genomic Encyclopedia of Type Strains, Phase IV (KMG-IV): sequencing the most valuable type-strain genomes for metagenomic binning, comparative biology and taxonomic classification.</title>
        <authorList>
            <person name="Goeker M."/>
        </authorList>
    </citation>
    <scope>NUCLEOTIDE SEQUENCE [LARGE SCALE GENOMIC DNA]</scope>
    <source>
        <strain evidence="2 3">DSM 25134</strain>
    </source>
</reference>
<protein>
    <submittedName>
        <fullName evidence="2">Uncharacterized protein</fullName>
    </submittedName>
</protein>
<evidence type="ECO:0000256" key="1">
    <source>
        <dbReference type="SAM" id="SignalP"/>
    </source>
</evidence>
<feature type="chain" id="PRO_5016375569" evidence="1">
    <location>
        <begin position="39"/>
        <end position="143"/>
    </location>
</feature>